<keyword evidence="1" id="KW-0472">Membrane</keyword>
<feature type="transmembrane region" description="Helical" evidence="1">
    <location>
        <begin position="12"/>
        <end position="32"/>
    </location>
</feature>
<dbReference type="EMBL" id="CYXM01000002">
    <property type="protein sequence ID" value="CUM77944.1"/>
    <property type="molecule type" value="Genomic_DNA"/>
</dbReference>
<proteinExistence type="predicted"/>
<keyword evidence="1" id="KW-0812">Transmembrane</keyword>
<gene>
    <name evidence="2" type="ORF">ERS852580_00491</name>
</gene>
<protein>
    <recommendedName>
        <fullName evidence="4">Transmembrane protein</fullName>
    </recommendedName>
</protein>
<dbReference type="Proteomes" id="UP000095673">
    <property type="component" value="Unassembled WGS sequence"/>
</dbReference>
<evidence type="ECO:0008006" key="4">
    <source>
        <dbReference type="Google" id="ProtNLM"/>
    </source>
</evidence>
<organism evidence="2 3">
    <name type="scientific">Agathobacter rectalis</name>
    <dbReference type="NCBI Taxonomy" id="39491"/>
    <lineage>
        <taxon>Bacteria</taxon>
        <taxon>Bacillati</taxon>
        <taxon>Bacillota</taxon>
        <taxon>Clostridia</taxon>
        <taxon>Lachnospirales</taxon>
        <taxon>Lachnospiraceae</taxon>
        <taxon>Agathobacter</taxon>
    </lineage>
</organism>
<name>A0A173RIX4_9FIRM</name>
<keyword evidence="1" id="KW-1133">Transmembrane helix</keyword>
<dbReference type="RefSeq" id="WP_306723333.1">
    <property type="nucleotide sequence ID" value="NZ_CYXM01000002.1"/>
</dbReference>
<evidence type="ECO:0000313" key="3">
    <source>
        <dbReference type="Proteomes" id="UP000095673"/>
    </source>
</evidence>
<sequence length="143" mass="15791">MNESNKVSRAIYVVPVIYVLGMYMMPVLFWMVCTMQESTDSFDAGWIMVMPIVLGLINLAVVLILGKRISRVQLLICTRIIKYALIPFYVVGGFCIIVALLLMFTPVVIMIFVGPTVAIVLSVIGWLGLLGAAPFSIAYIVRA</sequence>
<feature type="transmembrane region" description="Helical" evidence="1">
    <location>
        <begin position="44"/>
        <end position="65"/>
    </location>
</feature>
<reference evidence="2 3" key="1">
    <citation type="submission" date="2015-09" db="EMBL/GenBank/DDBJ databases">
        <authorList>
            <consortium name="Pathogen Informatics"/>
        </authorList>
    </citation>
    <scope>NUCLEOTIDE SEQUENCE [LARGE SCALE GENOMIC DNA]</scope>
    <source>
        <strain evidence="2 3">2789STDY5834968</strain>
    </source>
</reference>
<feature type="transmembrane region" description="Helical" evidence="1">
    <location>
        <begin position="119"/>
        <end position="141"/>
    </location>
</feature>
<dbReference type="AlphaFoldDB" id="A0A173RIX4"/>
<feature type="transmembrane region" description="Helical" evidence="1">
    <location>
        <begin position="86"/>
        <end position="113"/>
    </location>
</feature>
<evidence type="ECO:0000256" key="1">
    <source>
        <dbReference type="SAM" id="Phobius"/>
    </source>
</evidence>
<accession>A0A173RIX4</accession>
<evidence type="ECO:0000313" key="2">
    <source>
        <dbReference type="EMBL" id="CUM77944.1"/>
    </source>
</evidence>